<dbReference type="EMBL" id="AB996604">
    <property type="protein sequence ID" value="BAS02004.1"/>
    <property type="molecule type" value="Genomic_DNA"/>
</dbReference>
<proteinExistence type="predicted"/>
<evidence type="ECO:0000313" key="1">
    <source>
        <dbReference type="EMBL" id="BAS02004.1"/>
    </source>
</evidence>
<reference evidence="1" key="1">
    <citation type="journal article" date="2015" name="Genome Biol. Evol.">
        <title>Nucleomorph Genome Sequences of Two Chlorarachniophytes, Amorphochlora amoebiformis and Lotharella vacuolata.</title>
        <authorList>
            <person name="Suzuki S."/>
            <person name="Shirato S."/>
            <person name="Hirakawa Y."/>
            <person name="Ishida K."/>
        </authorList>
    </citation>
    <scope>NUCLEOTIDE SEQUENCE</scope>
    <source>
        <strain evidence="1">CCMP2058</strain>
    </source>
</reference>
<accession>A0A0H5BR34</accession>
<name>A0A0H5BR34_9EUKA</name>
<sequence length="95" mass="11261">MVKDKKSKSSIKNSYGSSIYNENFKRLSLNEVKYVKKEIFNSILEFIRSRETFSKNQFIFNLNINPGLMNEIIVFLISKKIIYPVCINGRIKWFN</sequence>
<organism evidence="1">
    <name type="scientific">Amorphochlora amoebiformis</name>
    <dbReference type="NCBI Taxonomy" id="1561963"/>
    <lineage>
        <taxon>Eukaryota</taxon>
        <taxon>Sar</taxon>
        <taxon>Rhizaria</taxon>
        <taxon>Cercozoa</taxon>
        <taxon>Chlorarachniophyceae</taxon>
        <taxon>Amorphochlora</taxon>
    </lineage>
</organism>
<dbReference type="AlphaFoldDB" id="A0A0H5BR34"/>
<keyword evidence="1" id="KW-0542">Nucleomorph</keyword>
<geneLocation type="nucleomorph" evidence="1"/>
<protein>
    <submittedName>
        <fullName evidence="1">Uncharacterized protein</fullName>
    </submittedName>
</protein>